<evidence type="ECO:0000313" key="5">
    <source>
        <dbReference type="EMBL" id="GGJ18209.1"/>
    </source>
</evidence>
<dbReference type="AlphaFoldDB" id="A0A917NQ08"/>
<proteinExistence type="predicted"/>
<dbReference type="Gene3D" id="1.10.357.10">
    <property type="entry name" value="Tetracycline Repressor, domain 2"/>
    <property type="match status" value="1"/>
</dbReference>
<dbReference type="InterPro" id="IPR036271">
    <property type="entry name" value="Tet_transcr_reg_TetR-rel_C_sf"/>
</dbReference>
<dbReference type="EMBL" id="BMKW01000006">
    <property type="protein sequence ID" value="GGJ18209.1"/>
    <property type="molecule type" value="Genomic_DNA"/>
</dbReference>
<dbReference type="PANTHER" id="PTHR30328:SF54">
    <property type="entry name" value="HTH-TYPE TRANSCRIPTIONAL REPRESSOR SCO4008"/>
    <property type="match status" value="1"/>
</dbReference>
<dbReference type="SUPFAM" id="SSF46689">
    <property type="entry name" value="Homeodomain-like"/>
    <property type="match status" value="1"/>
</dbReference>
<evidence type="ECO:0000313" key="6">
    <source>
        <dbReference type="Proteomes" id="UP000661507"/>
    </source>
</evidence>
<dbReference type="InterPro" id="IPR041474">
    <property type="entry name" value="NicS_C"/>
</dbReference>
<feature type="DNA-binding region" description="H-T-H motif" evidence="2">
    <location>
        <begin position="48"/>
        <end position="67"/>
    </location>
</feature>
<gene>
    <name evidence="5" type="ORF">GCM10011320_26950</name>
</gene>
<keyword evidence="1 2" id="KW-0238">DNA-binding</keyword>
<evidence type="ECO:0000256" key="3">
    <source>
        <dbReference type="SAM" id="MobiDB-lite"/>
    </source>
</evidence>
<reference evidence="5" key="2">
    <citation type="submission" date="2020-09" db="EMBL/GenBank/DDBJ databases">
        <authorList>
            <person name="Sun Q."/>
            <person name="Zhou Y."/>
        </authorList>
    </citation>
    <scope>NUCLEOTIDE SEQUENCE</scope>
    <source>
        <strain evidence="5">CGMCC 1.3617</strain>
    </source>
</reference>
<evidence type="ECO:0000259" key="4">
    <source>
        <dbReference type="PROSITE" id="PS50977"/>
    </source>
</evidence>
<feature type="domain" description="HTH tetR-type" evidence="4">
    <location>
        <begin position="25"/>
        <end position="85"/>
    </location>
</feature>
<sequence length="225" mass="25184">MNSAPQRDPAEPGATPQPVRTRAPERTRLEILDAATAEFSEKGLAGGRVDDIAARTRTTKRMIYYYFGGKQQLYAAVLERAYGGMRDAEAALDLDRLAPIEALRRLVEITFDHHAAHPEFVRLVSVENIHEGRNVMASPVIRERNAAVISALRALIQRGEREGAFRPGLDALDLHMLISSFCFYRVSNRHTLRAIFGRDGRLPEVAAAHRRMIAEAVLRYVRPGD</sequence>
<accession>A0A917NQ08</accession>
<dbReference type="SUPFAM" id="SSF48498">
    <property type="entry name" value="Tetracyclin repressor-like, C-terminal domain"/>
    <property type="match status" value="1"/>
</dbReference>
<feature type="region of interest" description="Disordered" evidence="3">
    <location>
        <begin position="1"/>
        <end position="24"/>
    </location>
</feature>
<comment type="caution">
    <text evidence="5">The sequence shown here is derived from an EMBL/GenBank/DDBJ whole genome shotgun (WGS) entry which is preliminary data.</text>
</comment>
<dbReference type="RefSeq" id="WP_188967569.1">
    <property type="nucleotide sequence ID" value="NZ_BMKW01000006.1"/>
</dbReference>
<dbReference type="InterPro" id="IPR009057">
    <property type="entry name" value="Homeodomain-like_sf"/>
</dbReference>
<dbReference type="InterPro" id="IPR001647">
    <property type="entry name" value="HTH_TetR"/>
</dbReference>
<dbReference type="Pfam" id="PF17938">
    <property type="entry name" value="TetR_C_29"/>
    <property type="match status" value="1"/>
</dbReference>
<dbReference type="PRINTS" id="PR00455">
    <property type="entry name" value="HTHTETR"/>
</dbReference>
<dbReference type="PROSITE" id="PS50977">
    <property type="entry name" value="HTH_TETR_2"/>
    <property type="match status" value="1"/>
</dbReference>
<name>A0A917NQ08_9PROT</name>
<dbReference type="InterPro" id="IPR050109">
    <property type="entry name" value="HTH-type_TetR-like_transc_reg"/>
</dbReference>
<organism evidence="5 6">
    <name type="scientific">Neoroseomonas lacus</name>
    <dbReference type="NCBI Taxonomy" id="287609"/>
    <lineage>
        <taxon>Bacteria</taxon>
        <taxon>Pseudomonadati</taxon>
        <taxon>Pseudomonadota</taxon>
        <taxon>Alphaproteobacteria</taxon>
        <taxon>Acetobacterales</taxon>
        <taxon>Acetobacteraceae</taxon>
        <taxon>Neoroseomonas</taxon>
    </lineage>
</organism>
<evidence type="ECO:0000256" key="2">
    <source>
        <dbReference type="PROSITE-ProRule" id="PRU00335"/>
    </source>
</evidence>
<keyword evidence="6" id="KW-1185">Reference proteome</keyword>
<protein>
    <submittedName>
        <fullName evidence="5">TetR family transcriptional regulator</fullName>
    </submittedName>
</protein>
<dbReference type="GO" id="GO:0003677">
    <property type="term" value="F:DNA binding"/>
    <property type="evidence" value="ECO:0007669"/>
    <property type="project" value="UniProtKB-UniRule"/>
</dbReference>
<reference evidence="5" key="1">
    <citation type="journal article" date="2014" name="Int. J. Syst. Evol. Microbiol.">
        <title>Complete genome sequence of Corynebacterium casei LMG S-19264T (=DSM 44701T), isolated from a smear-ripened cheese.</title>
        <authorList>
            <consortium name="US DOE Joint Genome Institute (JGI-PGF)"/>
            <person name="Walter F."/>
            <person name="Albersmeier A."/>
            <person name="Kalinowski J."/>
            <person name="Ruckert C."/>
        </authorList>
    </citation>
    <scope>NUCLEOTIDE SEQUENCE</scope>
    <source>
        <strain evidence="5">CGMCC 1.3617</strain>
    </source>
</reference>
<dbReference type="Proteomes" id="UP000661507">
    <property type="component" value="Unassembled WGS sequence"/>
</dbReference>
<dbReference type="Pfam" id="PF00440">
    <property type="entry name" value="TetR_N"/>
    <property type="match status" value="1"/>
</dbReference>
<dbReference type="PANTHER" id="PTHR30328">
    <property type="entry name" value="TRANSCRIPTIONAL REPRESSOR"/>
    <property type="match status" value="1"/>
</dbReference>
<evidence type="ECO:0000256" key="1">
    <source>
        <dbReference type="ARBA" id="ARBA00023125"/>
    </source>
</evidence>